<evidence type="ECO:0000256" key="10">
    <source>
        <dbReference type="ARBA" id="ARBA00023065"/>
    </source>
</evidence>
<dbReference type="InterPro" id="IPR014710">
    <property type="entry name" value="RmlC-like_jellyroll"/>
</dbReference>
<keyword evidence="11 15" id="KW-0472">Membrane</keyword>
<feature type="region of interest" description="Disordered" evidence="14">
    <location>
        <begin position="154"/>
        <end position="210"/>
    </location>
</feature>
<keyword evidence="13" id="KW-0175">Coiled coil</keyword>
<dbReference type="Proteomes" id="UP000075880">
    <property type="component" value="Unassembled WGS sequence"/>
</dbReference>
<dbReference type="GO" id="GO:0005242">
    <property type="term" value="F:inward rectifier potassium channel activity"/>
    <property type="evidence" value="ECO:0007669"/>
    <property type="project" value="TreeGrafter"/>
</dbReference>
<dbReference type="InterPro" id="IPR018490">
    <property type="entry name" value="cNMP-bd_dom_sf"/>
</dbReference>
<evidence type="ECO:0000256" key="13">
    <source>
        <dbReference type="SAM" id="Coils"/>
    </source>
</evidence>
<dbReference type="FunFam" id="1.10.1200.260:FF:000001">
    <property type="entry name" value="Potassium voltage-gated channel subfamily H member 7"/>
    <property type="match status" value="1"/>
</dbReference>
<evidence type="ECO:0000256" key="9">
    <source>
        <dbReference type="ARBA" id="ARBA00022989"/>
    </source>
</evidence>
<keyword evidence="6" id="KW-0631">Potassium channel</keyword>
<keyword evidence="5 15" id="KW-0812">Transmembrane</keyword>
<dbReference type="InterPro" id="IPR003938">
    <property type="entry name" value="K_chnl_volt-dep_EAG/ELK/ERG"/>
</dbReference>
<sequence>MEQRKRARRRRNSSGSCVYTPPVHKSTISLLANLSFLRGARKIMGAVNGHGRKLAADGADQHCPDGALLALEYPEDCWLLSQKSFTTKSCSNLPKGVCFHHQQLHCPPVPGSDCHCSPAHHDKRRHQHTVENFFSLSESLLSNLRKARTAGTGCRNPYAWDGQSPTDLQHQPNESNPPNNAEECGDSTTGDGGGDSARQKPPPLDGPEEDNRIVNIIETPSIVPISLRSLNSTLSDRLCHTARGAQRSLDNKSDKSLHSQANSFKSRSKFSPLSRKVSHKTNSFDTEPAEGAIESLLGHKFEKILPEPVETVLSLGADVLPEYKLQSPRVHKWTVLHYSPFKAVWDWIILLLVMYTAIFTPYVAAFLLSEPDYNSRKNRKYADDPIVIIDLIVDVTFVVDILINFRTTFVNGQDEVVSHPGRIAVHYLSGWFLIDLVAAIPFDLLLVGSDTDELGLDKDETTTLIGLLKTARLLRLVRVARKIDRYSEYGAAVLVLLMATFALIAHWLACIWYAIGNAERPLLKAKIGWLDALAQDTQEYYFPNNTGGGPSVKSRYVTALYFTFTSLTSVGFGNVAPNTDAEKIFTICVMLVGSLMYASIFGNVSAIIQRLYSGTARYHTQMLRVREFIRFHQIPNPLRQRLEEYFQHAWTYTNGIDMNSVLKGFPECLQADICLHLNRNLLNNCSAFEAASPGCLRALSLKFKTTHAPPGDILVHKGDVLTYLYFIARGSIEILKDDVVMAILGKDDIFGENPCIHSTLGKSNSNVKALTYCDLHKIHRDDLLDVLDLFPEFYDSFVNSLEITYNMRDEEQAGVELRHRYMRTGSQDRDSETRSYVRKLNTVHHRPPSNKCDMPNDRSSIGQLSTNYDDDRKFSLSASPNESPKSAHKQTISHQYEHPSTGGALASATALGRAAADTVTLSAVSNRVCSCSSKPDGPGGMMRAPDCTPKSSPDDDIFHHSAPNNSAACKASDSKHNLALLSNQMSELTERVVSLETSLKTDIRTILEILHQQQQLQVQMQLQMQQQQQQHAFAQHQQMQQMHPGKTAMSSYQPSESDFSFDMCAPMDPREGSKPQYQQQPPAQRIHVHRSVSQPECTDDRSLFK</sequence>
<dbReference type="PRINTS" id="PR01470">
    <property type="entry name" value="ERGCHANNEL"/>
</dbReference>
<feature type="transmembrane region" description="Helical" evidence="15">
    <location>
        <begin position="385"/>
        <end position="403"/>
    </location>
</feature>
<feature type="region of interest" description="Disordered" evidence="14">
    <location>
        <begin position="1037"/>
        <end position="1105"/>
    </location>
</feature>
<dbReference type="SUPFAM" id="SSF51206">
    <property type="entry name" value="cAMP-binding domain-like"/>
    <property type="match status" value="1"/>
</dbReference>
<feature type="transmembrane region" description="Helical" evidence="15">
    <location>
        <begin position="492"/>
        <end position="515"/>
    </location>
</feature>
<feature type="region of interest" description="Disordered" evidence="14">
    <location>
        <begin position="843"/>
        <end position="892"/>
    </location>
</feature>
<protein>
    <recommendedName>
        <fullName evidence="16">Cyclic nucleotide-binding domain-containing protein</fullName>
    </recommendedName>
</protein>
<dbReference type="GO" id="GO:0042391">
    <property type="term" value="P:regulation of membrane potential"/>
    <property type="evidence" value="ECO:0007669"/>
    <property type="project" value="TreeGrafter"/>
</dbReference>
<keyword evidence="4" id="KW-0633">Potassium transport</keyword>
<evidence type="ECO:0000256" key="7">
    <source>
        <dbReference type="ARBA" id="ARBA00022882"/>
    </source>
</evidence>
<evidence type="ECO:0000256" key="12">
    <source>
        <dbReference type="ARBA" id="ARBA00023303"/>
    </source>
</evidence>
<feature type="domain" description="Cyclic nucleotide-binding" evidence="16">
    <location>
        <begin position="687"/>
        <end position="787"/>
    </location>
</feature>
<reference evidence="17" key="1">
    <citation type="submission" date="2024-04" db="UniProtKB">
        <authorList>
            <consortium name="EnsemblMetazoa"/>
        </authorList>
    </citation>
    <scope>IDENTIFICATION</scope>
    <source>
        <strain evidence="17">EBRO</strain>
    </source>
</reference>
<dbReference type="PRINTS" id="PR01463">
    <property type="entry name" value="EAGCHANLFMLY"/>
</dbReference>
<feature type="transmembrane region" description="Helical" evidence="15">
    <location>
        <begin position="584"/>
        <end position="608"/>
    </location>
</feature>
<dbReference type="Gene3D" id="1.10.287.70">
    <property type="match status" value="1"/>
</dbReference>
<evidence type="ECO:0000256" key="3">
    <source>
        <dbReference type="ARBA" id="ARBA00022475"/>
    </source>
</evidence>
<dbReference type="CDD" id="cd00038">
    <property type="entry name" value="CAP_ED"/>
    <property type="match status" value="1"/>
</dbReference>
<dbReference type="FunFam" id="1.10.287.70:FF:000020">
    <property type="entry name" value="Potassium channel, voltage-gated eag-related subfamily H, member 7"/>
    <property type="match status" value="1"/>
</dbReference>
<feature type="transmembrane region" description="Helical" evidence="15">
    <location>
        <begin position="559"/>
        <end position="577"/>
    </location>
</feature>
<organism evidence="17 18">
    <name type="scientific">Anopheles atroparvus</name>
    <name type="common">European mosquito</name>
    <dbReference type="NCBI Taxonomy" id="41427"/>
    <lineage>
        <taxon>Eukaryota</taxon>
        <taxon>Metazoa</taxon>
        <taxon>Ecdysozoa</taxon>
        <taxon>Arthropoda</taxon>
        <taxon>Hexapoda</taxon>
        <taxon>Insecta</taxon>
        <taxon>Pterygota</taxon>
        <taxon>Neoptera</taxon>
        <taxon>Endopterygota</taxon>
        <taxon>Diptera</taxon>
        <taxon>Nematocera</taxon>
        <taxon>Culicoidea</taxon>
        <taxon>Culicidae</taxon>
        <taxon>Anophelinae</taxon>
        <taxon>Anopheles</taxon>
    </lineage>
</organism>
<evidence type="ECO:0000256" key="6">
    <source>
        <dbReference type="ARBA" id="ARBA00022826"/>
    </source>
</evidence>
<dbReference type="Gene3D" id="1.10.1200.260">
    <property type="match status" value="1"/>
</dbReference>
<dbReference type="PANTHER" id="PTHR10217:SF548">
    <property type="entry name" value="GH12235P"/>
    <property type="match status" value="1"/>
</dbReference>
<evidence type="ECO:0000256" key="11">
    <source>
        <dbReference type="ARBA" id="ARBA00023136"/>
    </source>
</evidence>
<keyword evidence="9 15" id="KW-1133">Transmembrane helix</keyword>
<evidence type="ECO:0000256" key="4">
    <source>
        <dbReference type="ARBA" id="ARBA00022538"/>
    </source>
</evidence>
<evidence type="ECO:0000313" key="18">
    <source>
        <dbReference type="Proteomes" id="UP000075880"/>
    </source>
</evidence>
<keyword evidence="12" id="KW-0407">Ion channel</keyword>
<feature type="compositionally biased region" description="Low complexity" evidence="14">
    <location>
        <begin position="172"/>
        <end position="189"/>
    </location>
</feature>
<dbReference type="InterPro" id="IPR005821">
    <property type="entry name" value="Ion_trans_dom"/>
</dbReference>
<dbReference type="Pfam" id="PF00520">
    <property type="entry name" value="Ion_trans"/>
    <property type="match status" value="1"/>
</dbReference>
<keyword evidence="2" id="KW-0813">Transport</keyword>
<feature type="coiled-coil region" evidence="13">
    <location>
        <begin position="971"/>
        <end position="998"/>
    </location>
</feature>
<feature type="compositionally biased region" description="Polar residues" evidence="14">
    <location>
        <begin position="857"/>
        <end position="867"/>
    </location>
</feature>
<keyword evidence="3" id="KW-1003">Cell membrane</keyword>
<keyword evidence="8" id="KW-0630">Potassium</keyword>
<dbReference type="FunFam" id="2.60.120.10:FF:000011">
    <property type="entry name" value="Potassium channel, voltage-gated eag-related subfamily H, member 7"/>
    <property type="match status" value="1"/>
</dbReference>
<evidence type="ECO:0000313" key="17">
    <source>
        <dbReference type="EnsemblMetazoa" id="ENSAATROPP011441"/>
    </source>
</evidence>
<keyword evidence="7" id="KW-0851">Voltage-gated channel</keyword>
<keyword evidence="10" id="KW-0406">Ion transport</keyword>
<evidence type="ECO:0000256" key="2">
    <source>
        <dbReference type="ARBA" id="ARBA00022448"/>
    </source>
</evidence>
<dbReference type="GO" id="GO:0005886">
    <property type="term" value="C:plasma membrane"/>
    <property type="evidence" value="ECO:0007669"/>
    <property type="project" value="UniProtKB-SubCell"/>
</dbReference>
<dbReference type="EnsemblMetazoa" id="ENSAATROPT012604">
    <property type="protein sequence ID" value="ENSAATROPP011441"/>
    <property type="gene ID" value="ENSAATROPG010255"/>
</dbReference>
<evidence type="ECO:0000256" key="15">
    <source>
        <dbReference type="SAM" id="Phobius"/>
    </source>
</evidence>
<feature type="compositionally biased region" description="Polar residues" evidence="14">
    <location>
        <begin position="258"/>
        <end position="271"/>
    </location>
</feature>
<dbReference type="PANTHER" id="PTHR10217">
    <property type="entry name" value="VOLTAGE AND LIGAND GATED POTASSIUM CHANNEL"/>
    <property type="match status" value="1"/>
</dbReference>
<proteinExistence type="predicted"/>
<dbReference type="InterPro" id="IPR050818">
    <property type="entry name" value="KCNH_animal-type"/>
</dbReference>
<name>A0AAG5DJY0_ANOAO</name>
<feature type="transmembrane region" description="Helical" evidence="15">
    <location>
        <begin position="344"/>
        <end position="365"/>
    </location>
</feature>
<dbReference type="SMART" id="SM00100">
    <property type="entry name" value="cNMP"/>
    <property type="match status" value="1"/>
</dbReference>
<dbReference type="InterPro" id="IPR000595">
    <property type="entry name" value="cNMP-bd_dom"/>
</dbReference>
<dbReference type="AlphaFoldDB" id="A0AAG5DJY0"/>
<dbReference type="InterPro" id="IPR003967">
    <property type="entry name" value="K_chnl_volt-dep_ERG"/>
</dbReference>
<evidence type="ECO:0000256" key="5">
    <source>
        <dbReference type="ARBA" id="ARBA00022692"/>
    </source>
</evidence>
<dbReference type="PROSITE" id="PS50042">
    <property type="entry name" value="CNMP_BINDING_3"/>
    <property type="match status" value="1"/>
</dbReference>
<dbReference type="GO" id="GO:0034702">
    <property type="term" value="C:monoatomic ion channel complex"/>
    <property type="evidence" value="ECO:0007669"/>
    <property type="project" value="UniProtKB-KW"/>
</dbReference>
<feature type="compositionally biased region" description="Polar residues" evidence="14">
    <location>
        <begin position="1048"/>
        <end position="1058"/>
    </location>
</feature>
<evidence type="ECO:0000256" key="1">
    <source>
        <dbReference type="ARBA" id="ARBA00004651"/>
    </source>
</evidence>
<feature type="compositionally biased region" description="Polar residues" evidence="14">
    <location>
        <begin position="876"/>
        <end position="892"/>
    </location>
</feature>
<evidence type="ECO:0000259" key="16">
    <source>
        <dbReference type="PROSITE" id="PS50042"/>
    </source>
</evidence>
<dbReference type="Pfam" id="PF00027">
    <property type="entry name" value="cNMP_binding"/>
    <property type="match status" value="1"/>
</dbReference>
<dbReference type="Gene3D" id="2.60.120.10">
    <property type="entry name" value="Jelly Rolls"/>
    <property type="match status" value="1"/>
</dbReference>
<accession>A0AAG5DJY0</accession>
<comment type="subcellular location">
    <subcellularLocation>
        <location evidence="1">Cell membrane</location>
        <topology evidence="1">Multi-pass membrane protein</topology>
    </subcellularLocation>
</comment>
<dbReference type="SUPFAM" id="SSF81324">
    <property type="entry name" value="Voltage-gated potassium channels"/>
    <property type="match status" value="1"/>
</dbReference>
<evidence type="ECO:0000256" key="14">
    <source>
        <dbReference type="SAM" id="MobiDB-lite"/>
    </source>
</evidence>
<evidence type="ECO:0000256" key="8">
    <source>
        <dbReference type="ARBA" id="ARBA00022958"/>
    </source>
</evidence>
<feature type="region of interest" description="Disordered" evidence="14">
    <location>
        <begin position="245"/>
        <end position="284"/>
    </location>
</feature>
<keyword evidence="18" id="KW-1185">Reference proteome</keyword>